<name>A0A834HHM4_RHOSS</name>
<keyword evidence="5" id="KW-1185">Reference proteome</keyword>
<feature type="compositionally biased region" description="Low complexity" evidence="1">
    <location>
        <begin position="419"/>
        <end position="433"/>
    </location>
</feature>
<feature type="compositionally biased region" description="Polar residues" evidence="1">
    <location>
        <begin position="1259"/>
        <end position="1277"/>
    </location>
</feature>
<dbReference type="InterPro" id="IPR043519">
    <property type="entry name" value="NT_sf"/>
</dbReference>
<feature type="region of interest" description="Disordered" evidence="1">
    <location>
        <begin position="1232"/>
        <end position="1277"/>
    </location>
</feature>
<reference evidence="4" key="1">
    <citation type="submission" date="2019-11" db="EMBL/GenBank/DDBJ databases">
        <authorList>
            <person name="Liu Y."/>
            <person name="Hou J."/>
            <person name="Li T.-Q."/>
            <person name="Guan C.-H."/>
            <person name="Wu X."/>
            <person name="Wu H.-Z."/>
            <person name="Ling F."/>
            <person name="Zhang R."/>
            <person name="Shi X.-G."/>
            <person name="Ren J.-P."/>
            <person name="Chen E.-F."/>
            <person name="Sun J.-M."/>
        </authorList>
    </citation>
    <scope>NUCLEOTIDE SEQUENCE</scope>
    <source>
        <strain evidence="4">Adult_tree_wgs_1</strain>
        <tissue evidence="4">Leaves</tissue>
    </source>
</reference>
<evidence type="ECO:0000259" key="2">
    <source>
        <dbReference type="Pfam" id="PF22600"/>
    </source>
</evidence>
<feature type="compositionally biased region" description="Low complexity" evidence="1">
    <location>
        <begin position="1121"/>
        <end position="1133"/>
    </location>
</feature>
<feature type="region of interest" description="Disordered" evidence="1">
    <location>
        <begin position="920"/>
        <end position="955"/>
    </location>
</feature>
<feature type="region of interest" description="Disordered" evidence="1">
    <location>
        <begin position="386"/>
        <end position="434"/>
    </location>
</feature>
<comment type="caution">
    <text evidence="4">The sequence shown here is derived from an EMBL/GenBank/DDBJ whole genome shotgun (WGS) entry which is preliminary data.</text>
</comment>
<feature type="compositionally biased region" description="Polar residues" evidence="1">
    <location>
        <begin position="394"/>
        <end position="408"/>
    </location>
</feature>
<dbReference type="InterPro" id="IPR058920">
    <property type="entry name" value="PAP-OAS1-bd-rel"/>
</dbReference>
<feature type="compositionally biased region" description="Polar residues" evidence="1">
    <location>
        <begin position="941"/>
        <end position="955"/>
    </location>
</feature>
<feature type="compositionally biased region" description="Polar residues" evidence="1">
    <location>
        <begin position="785"/>
        <end position="802"/>
    </location>
</feature>
<protein>
    <recommendedName>
        <fullName evidence="6">Polymerase nucleotidyl transferase domain-containing protein</fullName>
    </recommendedName>
</protein>
<feature type="region of interest" description="Disordered" evidence="1">
    <location>
        <begin position="695"/>
        <end position="841"/>
    </location>
</feature>
<dbReference type="PANTHER" id="PTHR45979:SF30">
    <property type="entry name" value="NUCLEOTIDYLTRANSFERASE"/>
    <property type="match status" value="1"/>
</dbReference>
<feature type="domain" description="Poly(A) RNA polymerase mitochondrial-like central palm" evidence="2">
    <location>
        <begin position="36"/>
        <end position="157"/>
    </location>
</feature>
<feature type="compositionally biased region" description="Polar residues" evidence="1">
    <location>
        <begin position="1157"/>
        <end position="1173"/>
    </location>
</feature>
<dbReference type="OrthoDB" id="273917at2759"/>
<evidence type="ECO:0000313" key="4">
    <source>
        <dbReference type="EMBL" id="KAF7154028.1"/>
    </source>
</evidence>
<evidence type="ECO:0000256" key="1">
    <source>
        <dbReference type="SAM" id="MobiDB-lite"/>
    </source>
</evidence>
<dbReference type="Pfam" id="PF26180">
    <property type="entry name" value="PAP-OAS1"/>
    <property type="match status" value="1"/>
</dbReference>
<gene>
    <name evidence="4" type="ORF">RHSIM_Rhsim01G0171600</name>
</gene>
<feature type="compositionally biased region" description="Low complexity" evidence="1">
    <location>
        <begin position="770"/>
        <end position="784"/>
    </location>
</feature>
<evidence type="ECO:0000313" key="5">
    <source>
        <dbReference type="Proteomes" id="UP000626092"/>
    </source>
</evidence>
<evidence type="ECO:0000259" key="3">
    <source>
        <dbReference type="Pfam" id="PF26180"/>
    </source>
</evidence>
<dbReference type="CDD" id="cd05402">
    <property type="entry name" value="NT_PAP_TUTase"/>
    <property type="match status" value="1"/>
</dbReference>
<dbReference type="SUPFAM" id="SSF81301">
    <property type="entry name" value="Nucleotidyltransferase"/>
    <property type="match status" value="1"/>
</dbReference>
<dbReference type="Pfam" id="PF22600">
    <property type="entry name" value="MTPAP-like_central"/>
    <property type="match status" value="1"/>
</dbReference>
<feature type="compositionally biased region" description="Basic and acidic residues" evidence="1">
    <location>
        <begin position="746"/>
        <end position="769"/>
    </location>
</feature>
<dbReference type="InterPro" id="IPR054708">
    <property type="entry name" value="MTPAP-like_central"/>
</dbReference>
<evidence type="ECO:0008006" key="6">
    <source>
        <dbReference type="Google" id="ProtNLM"/>
    </source>
</evidence>
<feature type="compositionally biased region" description="Basic and acidic residues" evidence="1">
    <location>
        <begin position="1134"/>
        <end position="1155"/>
    </location>
</feature>
<feature type="compositionally biased region" description="Basic and acidic residues" evidence="1">
    <location>
        <begin position="1245"/>
        <end position="1256"/>
    </location>
</feature>
<dbReference type="EMBL" id="WJXA01000001">
    <property type="protein sequence ID" value="KAF7154028.1"/>
    <property type="molecule type" value="Genomic_DNA"/>
</dbReference>
<dbReference type="Gene3D" id="3.30.460.10">
    <property type="entry name" value="Beta Polymerase, domain 2"/>
    <property type="match status" value="1"/>
</dbReference>
<accession>A0A834HHM4</accession>
<organism evidence="4 5">
    <name type="scientific">Rhododendron simsii</name>
    <name type="common">Sims's rhododendron</name>
    <dbReference type="NCBI Taxonomy" id="118357"/>
    <lineage>
        <taxon>Eukaryota</taxon>
        <taxon>Viridiplantae</taxon>
        <taxon>Streptophyta</taxon>
        <taxon>Embryophyta</taxon>
        <taxon>Tracheophyta</taxon>
        <taxon>Spermatophyta</taxon>
        <taxon>Magnoliopsida</taxon>
        <taxon>eudicotyledons</taxon>
        <taxon>Gunneridae</taxon>
        <taxon>Pentapetalae</taxon>
        <taxon>asterids</taxon>
        <taxon>Ericales</taxon>
        <taxon>Ericaceae</taxon>
        <taxon>Ericoideae</taxon>
        <taxon>Rhodoreae</taxon>
        <taxon>Rhododendron</taxon>
    </lineage>
</organism>
<feature type="compositionally biased region" description="Polar residues" evidence="1">
    <location>
        <begin position="1235"/>
        <end position="1244"/>
    </location>
</feature>
<dbReference type="Proteomes" id="UP000626092">
    <property type="component" value="Unassembled WGS sequence"/>
</dbReference>
<feature type="domain" description="PAP/OAS1 substrate-binding-related" evidence="3">
    <location>
        <begin position="170"/>
        <end position="362"/>
    </location>
</feature>
<feature type="region of interest" description="Disordered" evidence="1">
    <location>
        <begin position="1069"/>
        <end position="1173"/>
    </location>
</feature>
<dbReference type="SUPFAM" id="SSF81631">
    <property type="entry name" value="PAP/OAS1 substrate-binding domain"/>
    <property type="match status" value="1"/>
</dbReference>
<proteinExistence type="predicted"/>
<feature type="compositionally biased region" description="Low complexity" evidence="1">
    <location>
        <begin position="920"/>
        <end position="930"/>
    </location>
</feature>
<dbReference type="FunFam" id="3.30.460.10:FF:000046">
    <property type="entry name" value="PAP/OAS1 substrate-binding domain superfamily"/>
    <property type="match status" value="1"/>
</dbReference>
<feature type="region of interest" description="Disordered" evidence="1">
    <location>
        <begin position="492"/>
        <end position="565"/>
    </location>
</feature>
<sequence length="1338" mass="148911">MGEHEKWAQPNGLLPDAGPLIRVDGSERWLKAEERTADLIARIQPDLPSEQRRIAVAGYVQRLVEKCFPCQVFPFGSVPLKTYLPDGDIDLTAFSYNPNLKDTWANQVRDMLETEEKRGNAEFHVKEVQYIQAEVKIIKCLVENIVVDISFNQLGGLCTLCFLEKVDRLINQNHLFKRSVILIKAWCYYESRTLGAHHGLISTYALETLVLYIFHVFNNSFTGPLEVLYRFLEFFSNFDWENFCVSLWGPVRICSLPDVTPVPPRKDSGELLPGKLFLEDCSSAYAILPAGQENQAQPFVSKHFNVIDPLRVNNNLGRSVSRGNFFRIRSAFSFGAKRLARLLDCPEGNLVYEVNQFFTNTWDRHGSGNRPDAPSLDLLPLRLSTSDDLHENPKNNSNAKRISENASGYETKVAHTHSRNSSQSTSTSEATLTPTQKRYNHLNNLRVSHKVVQEVSPNSGMYIDKRQMSARPDHLESDTPWRFLFARTHSSPELSEAYSDASSRRRPNKIAEGGKFEATSGRQDNNRRKKPESKILVNHSAHSMNDEPSSSSTSYHGDSGLGAMGEEFSSVSETQGMQQEEQDLVNMMASFTAHSLDGQVHLLPNFASSHLRLPISPAILASMGYAQRNLTGMHPPNIPLVDPSFLNMQFPRGLVSTPQTPYFPGISLNSNSGDIMTPGNEQLGTESNLEEADPDFWEDQNVGSAGDFELDGGNYEMLQSEDKPHSDSMGFDFVPSSQRLSGSSRNDNRSDSSSNKDYRNDVYIDDRITSSRFSSSAHSSPLRSKTSSESSWDGSSANVSKSTRAKRGKKTASLSDPSISYRKGKNASEHDPQPEEDERDLYPLLTMGSKKAERSSRVHGHKLAQTSGADSMIPIAPVFLRHGSRQRVMDNSGAVPFTFYPTGPPVPFLTMLPIYNAPSETATSNASSTSHFGVEDDLDRSNSGQNFDTSEELNTTNSLRGVASVETLNKQKSDILNGDFASHLQNLQYGRFYQDTPYNGGPSVYPSPVALPPVYMQGHYPWNGPGRPLSANMNFFTQLMSYGPCLVPVTQPQSSVSNRSPNVYQHYVDEVPRHRSGTGTYLPSPKVANRDRYSSGTRKGNCKADRSDNHGDREGNWNINSKSRASGRSSHSRSQTEKSNSRIDRLTASSDRHDSVPSYQSQNDPLRSNCDQSGSPTVAYGMYPLQAMNANGVSPNGPNVSSMVMLYPLKHNISYGSHGEQLEFGSLGPVGLSRLNEQSQPSEGSRSRGPFEEQRFHGGSTQWSSPDQPSSPHFQRGNVNSYESYDLTIATTYLGFHSPGGFDYFARSVAQRNYQLKDEDFPPLAFPNQGEHDTWERL</sequence>
<feature type="compositionally biased region" description="Basic and acidic residues" evidence="1">
    <location>
        <begin position="1102"/>
        <end position="1115"/>
    </location>
</feature>
<dbReference type="Gene3D" id="1.10.1410.10">
    <property type="match status" value="1"/>
</dbReference>
<dbReference type="PANTHER" id="PTHR45979">
    <property type="entry name" value="PAP/OAS1 SUBSTRATE-BINDING DOMAIN SUPERFAMILY"/>
    <property type="match status" value="1"/>
</dbReference>
<dbReference type="InterPro" id="IPR058921">
    <property type="entry name" value="PAP/OAS1-rel"/>
</dbReference>